<organism evidence="1 2">
    <name type="scientific">Trueperella abortisuis</name>
    <dbReference type="NCBI Taxonomy" id="445930"/>
    <lineage>
        <taxon>Bacteria</taxon>
        <taxon>Bacillati</taxon>
        <taxon>Actinomycetota</taxon>
        <taxon>Actinomycetes</taxon>
        <taxon>Actinomycetales</taxon>
        <taxon>Actinomycetaceae</taxon>
        <taxon>Trueperella</taxon>
    </lineage>
</organism>
<evidence type="ECO:0000313" key="2">
    <source>
        <dbReference type="Proteomes" id="UP001230145"/>
    </source>
</evidence>
<dbReference type="Gene3D" id="3.40.630.30">
    <property type="match status" value="1"/>
</dbReference>
<sequence>MNVVKSVRPARPSDALAIAQVQREAMLEAISAGLEHRASTVVGAQLEVGSLAAAWRATIENLPSERHHVLVAVAGDVVEGFAAVAPSPAVILSGDDESGLDAATGQPRVAYEITSFCVPLRVGGAGHDARLLAAITDICADATELHTWAIAGHDQFTHLLDASGFAPRPLRRHAEVDGEEIREHLWWTTLDREG</sequence>
<dbReference type="RefSeq" id="WP_296931092.1">
    <property type="nucleotide sequence ID" value="NZ_JAUSQL010000001.1"/>
</dbReference>
<protein>
    <recommendedName>
        <fullName evidence="3">N-acetyltransferase domain-containing protein</fullName>
    </recommendedName>
</protein>
<name>A0ABT9PI51_9ACTO</name>
<evidence type="ECO:0008006" key="3">
    <source>
        <dbReference type="Google" id="ProtNLM"/>
    </source>
</evidence>
<evidence type="ECO:0000313" key="1">
    <source>
        <dbReference type="EMBL" id="MDP9832171.1"/>
    </source>
</evidence>
<dbReference type="SUPFAM" id="SSF55729">
    <property type="entry name" value="Acyl-CoA N-acyltransferases (Nat)"/>
    <property type="match status" value="1"/>
</dbReference>
<dbReference type="Proteomes" id="UP001230145">
    <property type="component" value="Unassembled WGS sequence"/>
</dbReference>
<proteinExistence type="predicted"/>
<gene>
    <name evidence="1" type="ORF">J2S45_000850</name>
</gene>
<dbReference type="InterPro" id="IPR016181">
    <property type="entry name" value="Acyl_CoA_acyltransferase"/>
</dbReference>
<comment type="caution">
    <text evidence="1">The sequence shown here is derived from an EMBL/GenBank/DDBJ whole genome shotgun (WGS) entry which is preliminary data.</text>
</comment>
<reference evidence="1 2" key="1">
    <citation type="submission" date="2023-07" db="EMBL/GenBank/DDBJ databases">
        <title>Sequencing the genomes of 1000 actinobacteria strains.</title>
        <authorList>
            <person name="Klenk H.-P."/>
        </authorList>
    </citation>
    <scope>NUCLEOTIDE SEQUENCE [LARGE SCALE GENOMIC DNA]</scope>
    <source>
        <strain evidence="1 2">DSM 19515</strain>
    </source>
</reference>
<keyword evidence="2" id="KW-1185">Reference proteome</keyword>
<dbReference type="EMBL" id="JAUSQL010000001">
    <property type="protein sequence ID" value="MDP9832171.1"/>
    <property type="molecule type" value="Genomic_DNA"/>
</dbReference>
<accession>A0ABT9PI51</accession>